<dbReference type="InterPro" id="IPR006342">
    <property type="entry name" value="FkbM_mtfrase"/>
</dbReference>
<dbReference type="PANTHER" id="PTHR36973:SF4">
    <property type="entry name" value="NODULATION PROTEIN"/>
    <property type="match status" value="1"/>
</dbReference>
<name>A0A2S7K8V7_9PROT</name>
<protein>
    <recommendedName>
        <fullName evidence="1">Methyltransferase FkbM domain-containing protein</fullName>
    </recommendedName>
</protein>
<organism evidence="2 3">
    <name type="scientific">Hyphococcus luteus</name>
    <dbReference type="NCBI Taxonomy" id="2058213"/>
    <lineage>
        <taxon>Bacteria</taxon>
        <taxon>Pseudomonadati</taxon>
        <taxon>Pseudomonadota</taxon>
        <taxon>Alphaproteobacteria</taxon>
        <taxon>Parvularculales</taxon>
        <taxon>Parvularculaceae</taxon>
        <taxon>Hyphococcus</taxon>
    </lineage>
</organism>
<dbReference type="Proteomes" id="UP000239504">
    <property type="component" value="Unassembled WGS sequence"/>
</dbReference>
<evidence type="ECO:0000259" key="1">
    <source>
        <dbReference type="Pfam" id="PF05050"/>
    </source>
</evidence>
<proteinExistence type="predicted"/>
<dbReference type="AlphaFoldDB" id="A0A2S7K8V7"/>
<evidence type="ECO:0000313" key="2">
    <source>
        <dbReference type="EMBL" id="PQA88918.1"/>
    </source>
</evidence>
<dbReference type="GO" id="GO:0008171">
    <property type="term" value="F:O-methyltransferase activity"/>
    <property type="evidence" value="ECO:0007669"/>
    <property type="project" value="TreeGrafter"/>
</dbReference>
<dbReference type="PANTHER" id="PTHR36973">
    <property type="entry name" value="SLL1456 PROTEIN-RELATED"/>
    <property type="match status" value="1"/>
</dbReference>
<feature type="domain" description="Methyltransferase FkbM" evidence="1">
    <location>
        <begin position="40"/>
        <end position="217"/>
    </location>
</feature>
<accession>A0A2S7K8V7</accession>
<comment type="caution">
    <text evidence="2">The sequence shown here is derived from an EMBL/GenBank/DDBJ whole genome shotgun (WGS) entry which is preliminary data.</text>
</comment>
<dbReference type="EMBL" id="PJCH01000003">
    <property type="protein sequence ID" value="PQA88918.1"/>
    <property type="molecule type" value="Genomic_DNA"/>
</dbReference>
<dbReference type="InterPro" id="IPR029063">
    <property type="entry name" value="SAM-dependent_MTases_sf"/>
</dbReference>
<keyword evidence="3" id="KW-1185">Reference proteome</keyword>
<gene>
    <name evidence="2" type="ORF">CW354_02890</name>
</gene>
<dbReference type="InterPro" id="IPR053188">
    <property type="entry name" value="FkbM_Methyltransferase"/>
</dbReference>
<dbReference type="NCBIfam" id="TIGR01444">
    <property type="entry name" value="fkbM_fam"/>
    <property type="match status" value="1"/>
</dbReference>
<dbReference type="Pfam" id="PF05050">
    <property type="entry name" value="Methyltransf_21"/>
    <property type="match status" value="1"/>
</dbReference>
<dbReference type="Gene3D" id="3.40.50.150">
    <property type="entry name" value="Vaccinia Virus protein VP39"/>
    <property type="match status" value="1"/>
</dbReference>
<evidence type="ECO:0000313" key="3">
    <source>
        <dbReference type="Proteomes" id="UP000239504"/>
    </source>
</evidence>
<reference evidence="2 3" key="1">
    <citation type="submission" date="2017-12" db="EMBL/GenBank/DDBJ databases">
        <authorList>
            <person name="Hurst M.R.H."/>
        </authorList>
    </citation>
    <scope>NUCLEOTIDE SEQUENCE [LARGE SCALE GENOMIC DNA]</scope>
    <source>
        <strain evidence="2 3">SY-3-19</strain>
    </source>
</reference>
<sequence length="244" mass="27318">MKVHALNGRISVDAWAGLNLLYLHAAHYRKRHEGEMTVVQIGANDGVSEDSVKSVLTLPNVRAVLIEPNPVAFEKLESLYASAPNVITGNFAISVEAGDLPFYAAEAGDDFMVSKVSSFDRKHVERQIAEYNHRLGQRVASVKEIHVKTITFDDMAVRYDLHAIDLLAIDTEGYDYHIVKAVLASGMSIAMLEFEYVNMTNMEFSEITALLAENNYLMARSGLDVFAVHKDVYREKFTECLTVW</sequence>
<dbReference type="SUPFAM" id="SSF53335">
    <property type="entry name" value="S-adenosyl-L-methionine-dependent methyltransferases"/>
    <property type="match status" value="1"/>
</dbReference>